<accession>A0A8J8GJA6</accession>
<dbReference type="Gene3D" id="2.60.40.10">
    <property type="entry name" value="Immunoglobulins"/>
    <property type="match status" value="1"/>
</dbReference>
<evidence type="ECO:0000256" key="1">
    <source>
        <dbReference type="SAM" id="SignalP"/>
    </source>
</evidence>
<dbReference type="InterPro" id="IPR013783">
    <property type="entry name" value="Ig-like_fold"/>
</dbReference>
<evidence type="ECO:0008006" key="4">
    <source>
        <dbReference type="Google" id="ProtNLM"/>
    </source>
</evidence>
<proteinExistence type="predicted"/>
<evidence type="ECO:0000313" key="2">
    <source>
        <dbReference type="EMBL" id="NSL52786.1"/>
    </source>
</evidence>
<dbReference type="Proteomes" id="UP000625804">
    <property type="component" value="Unassembled WGS sequence"/>
</dbReference>
<keyword evidence="1" id="KW-0732">Signal</keyword>
<keyword evidence="3" id="KW-1185">Reference proteome</keyword>
<feature type="signal peptide" evidence="1">
    <location>
        <begin position="1"/>
        <end position="31"/>
    </location>
</feature>
<reference evidence="2" key="1">
    <citation type="submission" date="2020-06" db="EMBL/GenBank/DDBJ databases">
        <title>A novel thermopfilic bacterium from Erzurum, Turkey.</title>
        <authorList>
            <person name="Adiguzel A."/>
            <person name="Ay H."/>
            <person name="Baltaci M.O."/>
        </authorList>
    </citation>
    <scope>NUCLEOTIDE SEQUENCE</scope>
    <source>
        <strain evidence="2">P2</strain>
    </source>
</reference>
<dbReference type="AlphaFoldDB" id="A0A8J8GJA6"/>
<gene>
    <name evidence="2" type="ORF">HR057_13600</name>
</gene>
<comment type="caution">
    <text evidence="2">The sequence shown here is derived from an EMBL/GenBank/DDBJ whole genome shotgun (WGS) entry which is preliminary data.</text>
</comment>
<dbReference type="EMBL" id="JABTTE010000021">
    <property type="protein sequence ID" value="NSL52786.1"/>
    <property type="molecule type" value="Genomic_DNA"/>
</dbReference>
<protein>
    <recommendedName>
        <fullName evidence="4">SD-repeat containing protein B domain-containing protein</fullName>
    </recommendedName>
</protein>
<evidence type="ECO:0000313" key="3">
    <source>
        <dbReference type="Proteomes" id="UP000625804"/>
    </source>
</evidence>
<dbReference type="RefSeq" id="WP_173731983.1">
    <property type="nucleotide sequence ID" value="NZ_JABTTE010000021.1"/>
</dbReference>
<organism evidence="2 3">
    <name type="scientific">Calidifontibacillus erzurumensis</name>
    <dbReference type="NCBI Taxonomy" id="2741433"/>
    <lineage>
        <taxon>Bacteria</taxon>
        <taxon>Bacillati</taxon>
        <taxon>Bacillota</taxon>
        <taxon>Bacilli</taxon>
        <taxon>Bacillales</taxon>
        <taxon>Bacillaceae</taxon>
        <taxon>Calidifontibacillus/Schinkia group</taxon>
        <taxon>Calidifontibacillus</taxon>
    </lineage>
</organism>
<name>A0A8J8GJA6_9BACI</name>
<feature type="chain" id="PRO_5038941097" description="SD-repeat containing protein B domain-containing protein" evidence="1">
    <location>
        <begin position="32"/>
        <end position="412"/>
    </location>
</feature>
<sequence length="412" mass="45890">MNALKNRCILAILILLVLYSGLGNMSANVYANDSDDLKHTLYPERSDWYPINTNVANVSHYIYNDINKNGEYDTEDQPIVNIAVKMTRPDHSYIIRRSNLNGFVNFTNSMNASPVDVSEPGEYTFEVIPPPGWEITSNNAVQKIKYKEAPGTRPGIIADKVPTPTGISPIRKINGKIATIGENGSITNVDPKNIKVTAISPSGKEHVIALNEDGSFSVTGDEGIWEIRVKSLSNDEVYQRKVKLGHVPVQMSTIVLGNINENKAAPKNTKVVTFEDITKSEIQKVPNGVAGLKWTNLIITDNKLYSGEGYINNTISGRYVAYNTSGYPVTISDDKGFNFHGAYFGVAWFNEAEGEILKIRAWKGDKLIAEDQFKLSALGPKWFDANYYGITKLELETEHYWQFVVDDIMVSH</sequence>